<dbReference type="STRING" id="1555112.LIP_2298"/>
<sequence length="209" mass="23919">MGLSTRLWEENQDLARACRDHPFVQGIASGELPRPRFAFYVGQDAFYLEAYARAYALALAKAPDRSTMLEFRDLMEGVFEELRLHQQYARRWNVDLAPQPAPATQAYTDFLLRVAWSEPVGRIVAAMTPCMRLYAHLGQALQPVTKAESPYREWVETYASQEIEDLTRRLERLLDACDPGDRGLAAHYRTAMRLELAFFDQAWHAHGPG</sequence>
<evidence type="ECO:0000313" key="10">
    <source>
        <dbReference type="EMBL" id="BAS28139.1"/>
    </source>
</evidence>
<evidence type="ECO:0000256" key="6">
    <source>
        <dbReference type="ARBA" id="ARBA00013647"/>
    </source>
</evidence>
<comment type="catalytic activity">
    <reaction evidence="8">
        <text>thiamine + H2O = 5-(2-hydroxyethyl)-4-methylthiazole + 4-amino-5-hydroxymethyl-2-methylpyrimidine + H(+)</text>
        <dbReference type="Rhea" id="RHEA:17509"/>
        <dbReference type="ChEBI" id="CHEBI:15377"/>
        <dbReference type="ChEBI" id="CHEBI:15378"/>
        <dbReference type="ChEBI" id="CHEBI:16892"/>
        <dbReference type="ChEBI" id="CHEBI:17957"/>
        <dbReference type="ChEBI" id="CHEBI:18385"/>
        <dbReference type="EC" id="3.5.99.2"/>
    </reaction>
</comment>
<protein>
    <recommendedName>
        <fullName evidence="6">Aminopyrimidine aminohydrolase</fullName>
        <ecNumber evidence="5">3.5.99.2</ecNumber>
    </recommendedName>
</protein>
<accession>A0A0K2SMU6</accession>
<evidence type="ECO:0000256" key="5">
    <source>
        <dbReference type="ARBA" id="ARBA00012684"/>
    </source>
</evidence>
<evidence type="ECO:0000259" key="9">
    <source>
        <dbReference type="Pfam" id="PF03070"/>
    </source>
</evidence>
<dbReference type="InterPro" id="IPR004305">
    <property type="entry name" value="Thiaminase-2/PQQC"/>
</dbReference>
<dbReference type="PANTHER" id="PTHR43198:SF2">
    <property type="entry name" value="SI:CH1073-67J19.1-RELATED"/>
    <property type="match status" value="1"/>
</dbReference>
<evidence type="ECO:0000256" key="7">
    <source>
        <dbReference type="ARBA" id="ARBA00022977"/>
    </source>
</evidence>
<name>A0A0K2SMU6_LIMPI</name>
<dbReference type="GO" id="GO:0009229">
    <property type="term" value="P:thiamine diphosphate biosynthetic process"/>
    <property type="evidence" value="ECO:0007669"/>
    <property type="project" value="UniProtKB-UniPathway"/>
</dbReference>
<gene>
    <name evidence="10" type="ORF">LIP_2298</name>
</gene>
<proteinExistence type="inferred from homology"/>
<feature type="domain" description="Thiaminase-2/PQQC" evidence="9">
    <location>
        <begin position="12"/>
        <end position="201"/>
    </location>
</feature>
<dbReference type="InterPro" id="IPR016084">
    <property type="entry name" value="Haem_Oase-like_multi-hlx"/>
</dbReference>
<dbReference type="GO" id="GO:0050334">
    <property type="term" value="F:thiaminase activity"/>
    <property type="evidence" value="ECO:0007669"/>
    <property type="project" value="UniProtKB-EC"/>
</dbReference>
<dbReference type="EC" id="3.5.99.2" evidence="5"/>
<dbReference type="Pfam" id="PF03070">
    <property type="entry name" value="TENA_THI-4"/>
    <property type="match status" value="1"/>
</dbReference>
<dbReference type="GO" id="GO:0005829">
    <property type="term" value="C:cytosol"/>
    <property type="evidence" value="ECO:0007669"/>
    <property type="project" value="TreeGrafter"/>
</dbReference>
<keyword evidence="7" id="KW-0784">Thiamine biosynthesis</keyword>
<evidence type="ECO:0000256" key="8">
    <source>
        <dbReference type="ARBA" id="ARBA00048337"/>
    </source>
</evidence>
<evidence type="ECO:0000256" key="2">
    <source>
        <dbReference type="ARBA" id="ARBA00004948"/>
    </source>
</evidence>
<dbReference type="Proteomes" id="UP000065807">
    <property type="component" value="Chromosome"/>
</dbReference>
<dbReference type="EMBL" id="AP014924">
    <property type="protein sequence ID" value="BAS28139.1"/>
    <property type="molecule type" value="Genomic_DNA"/>
</dbReference>
<evidence type="ECO:0000256" key="4">
    <source>
        <dbReference type="ARBA" id="ARBA00011881"/>
    </source>
</evidence>
<comment type="similarity">
    <text evidence="3">Belongs to the TenA family.</text>
</comment>
<evidence type="ECO:0000313" key="11">
    <source>
        <dbReference type="Proteomes" id="UP000065807"/>
    </source>
</evidence>
<reference evidence="11" key="2">
    <citation type="journal article" date="2016" name="Int. J. Syst. Evol. Microbiol.">
        <title>Complete genome sequence and cell structure of Limnochorda pilosa, a Gram-negative spore-former within the phylum Firmicutes.</title>
        <authorList>
            <person name="Watanabe M."/>
            <person name="Kojima H."/>
            <person name="Fukui M."/>
        </authorList>
    </citation>
    <scope>NUCLEOTIDE SEQUENCE [LARGE SCALE GENOMIC DNA]</scope>
    <source>
        <strain evidence="11">HC45</strain>
    </source>
</reference>
<comment type="pathway">
    <text evidence="2">Cofactor biosynthesis; thiamine diphosphate biosynthesis.</text>
</comment>
<dbReference type="PANTHER" id="PTHR43198">
    <property type="entry name" value="BIFUNCTIONAL TH2 PROTEIN"/>
    <property type="match status" value="1"/>
</dbReference>
<dbReference type="InterPro" id="IPR050967">
    <property type="entry name" value="Thiamine_Salvage_TenA"/>
</dbReference>
<comment type="subunit">
    <text evidence="4">Homotetramer.</text>
</comment>
<dbReference type="GO" id="GO:0009228">
    <property type="term" value="P:thiamine biosynthetic process"/>
    <property type="evidence" value="ECO:0007669"/>
    <property type="project" value="UniProtKB-KW"/>
</dbReference>
<keyword evidence="11" id="KW-1185">Reference proteome</keyword>
<evidence type="ECO:0000256" key="1">
    <source>
        <dbReference type="ARBA" id="ARBA00001881"/>
    </source>
</evidence>
<dbReference type="UniPathway" id="UPA00060"/>
<dbReference type="OrthoDB" id="34166at2"/>
<dbReference type="PATRIC" id="fig|1555112.3.peg.2344"/>
<dbReference type="SUPFAM" id="SSF48613">
    <property type="entry name" value="Heme oxygenase-like"/>
    <property type="match status" value="1"/>
</dbReference>
<dbReference type="RefSeq" id="WP_068137996.1">
    <property type="nucleotide sequence ID" value="NZ_AP014924.1"/>
</dbReference>
<dbReference type="AlphaFoldDB" id="A0A0K2SMU6"/>
<comment type="catalytic activity">
    <reaction evidence="1">
        <text>4-amino-5-aminomethyl-2-methylpyrimidine + H2O = 4-amino-5-hydroxymethyl-2-methylpyrimidine + NH4(+)</text>
        <dbReference type="Rhea" id="RHEA:31799"/>
        <dbReference type="ChEBI" id="CHEBI:15377"/>
        <dbReference type="ChEBI" id="CHEBI:16892"/>
        <dbReference type="ChEBI" id="CHEBI:28938"/>
        <dbReference type="ChEBI" id="CHEBI:63416"/>
        <dbReference type="EC" id="3.5.99.2"/>
    </reaction>
</comment>
<evidence type="ECO:0000256" key="3">
    <source>
        <dbReference type="ARBA" id="ARBA00010264"/>
    </source>
</evidence>
<organism evidence="10 11">
    <name type="scientific">Limnochorda pilosa</name>
    <dbReference type="NCBI Taxonomy" id="1555112"/>
    <lineage>
        <taxon>Bacteria</taxon>
        <taxon>Bacillati</taxon>
        <taxon>Bacillota</taxon>
        <taxon>Limnochordia</taxon>
        <taxon>Limnochordales</taxon>
        <taxon>Limnochordaceae</taxon>
        <taxon>Limnochorda</taxon>
    </lineage>
</organism>
<reference evidence="11" key="1">
    <citation type="submission" date="2015-07" db="EMBL/GenBank/DDBJ databases">
        <title>Complete genome sequence and phylogenetic analysis of Limnochorda pilosa.</title>
        <authorList>
            <person name="Watanabe M."/>
            <person name="Kojima H."/>
            <person name="Fukui M."/>
        </authorList>
    </citation>
    <scope>NUCLEOTIDE SEQUENCE [LARGE SCALE GENOMIC DNA]</scope>
    <source>
        <strain evidence="11">HC45</strain>
    </source>
</reference>
<dbReference type="Gene3D" id="1.20.910.10">
    <property type="entry name" value="Heme oxygenase-like"/>
    <property type="match status" value="1"/>
</dbReference>
<dbReference type="CDD" id="cd19368">
    <property type="entry name" value="TenA_C_AtTH2-like"/>
    <property type="match status" value="1"/>
</dbReference>
<dbReference type="KEGG" id="lpil:LIP_2298"/>